<dbReference type="EMBL" id="CADEAL010002404">
    <property type="protein sequence ID" value="CAB1440163.1"/>
    <property type="molecule type" value="Genomic_DNA"/>
</dbReference>
<evidence type="ECO:0000256" key="1">
    <source>
        <dbReference type="SAM" id="MobiDB-lite"/>
    </source>
</evidence>
<organism evidence="2 3">
    <name type="scientific">Pleuronectes platessa</name>
    <name type="common">European plaice</name>
    <dbReference type="NCBI Taxonomy" id="8262"/>
    <lineage>
        <taxon>Eukaryota</taxon>
        <taxon>Metazoa</taxon>
        <taxon>Chordata</taxon>
        <taxon>Craniata</taxon>
        <taxon>Vertebrata</taxon>
        <taxon>Euteleostomi</taxon>
        <taxon>Actinopterygii</taxon>
        <taxon>Neopterygii</taxon>
        <taxon>Teleostei</taxon>
        <taxon>Neoteleostei</taxon>
        <taxon>Acanthomorphata</taxon>
        <taxon>Carangaria</taxon>
        <taxon>Pleuronectiformes</taxon>
        <taxon>Pleuronectoidei</taxon>
        <taxon>Pleuronectidae</taxon>
        <taxon>Pleuronectes</taxon>
    </lineage>
</organism>
<feature type="region of interest" description="Disordered" evidence="1">
    <location>
        <begin position="207"/>
        <end position="233"/>
    </location>
</feature>
<gene>
    <name evidence="2" type="ORF">PLEPLA_LOCUS27929</name>
</gene>
<dbReference type="AlphaFoldDB" id="A0A9N7UVH8"/>
<evidence type="ECO:0000313" key="3">
    <source>
        <dbReference type="Proteomes" id="UP001153269"/>
    </source>
</evidence>
<name>A0A9N7UVH8_PLEPL</name>
<feature type="compositionally biased region" description="Pro residues" evidence="1">
    <location>
        <begin position="1"/>
        <end position="11"/>
    </location>
</feature>
<keyword evidence="3" id="KW-1185">Reference proteome</keyword>
<evidence type="ECO:0000313" key="2">
    <source>
        <dbReference type="EMBL" id="CAB1440163.1"/>
    </source>
</evidence>
<dbReference type="Gene3D" id="1.20.58.130">
    <property type="match status" value="1"/>
</dbReference>
<accession>A0A9N7UVH8</accession>
<dbReference type="Proteomes" id="UP001153269">
    <property type="component" value="Unassembled WGS sequence"/>
</dbReference>
<proteinExistence type="predicted"/>
<feature type="region of interest" description="Disordered" evidence="1">
    <location>
        <begin position="1"/>
        <end position="28"/>
    </location>
</feature>
<reference evidence="2" key="1">
    <citation type="submission" date="2020-03" db="EMBL/GenBank/DDBJ databases">
        <authorList>
            <person name="Weist P."/>
        </authorList>
    </citation>
    <scope>NUCLEOTIDE SEQUENCE</scope>
</reference>
<protein>
    <submittedName>
        <fullName evidence="2">Uncharacterized protein</fullName>
    </submittedName>
</protein>
<comment type="caution">
    <text evidence="2">The sequence shown here is derived from an EMBL/GenBank/DDBJ whole genome shotgun (WGS) entry which is preliminary data.</text>
</comment>
<sequence length="233" mass="25753">MPPKAKPPVQLPRPAAHTASPPRSDSSTCLVEAAGEAPPHDFKAELLSSLRVEMAAIFKTELQAALTETLSSIKTELQAVKSELSSSITNIQSEVRTLKNTVEAFNLERSLSWTAHIVLSSEAEARRAPSPIIARLHYHTECVDILRRARTQQRIKIGELSFSVFPDHTPKTARARAAFNDVRRRLRKIPGSAMVCFTRRASGSLTTVRRGGSIQQRRPAHSSVRSTSKRTEK</sequence>